<evidence type="ECO:0000313" key="2">
    <source>
        <dbReference type="EMBL" id="MBD7965957.1"/>
    </source>
</evidence>
<dbReference type="RefSeq" id="WP_191755183.1">
    <property type="nucleotide sequence ID" value="NZ_JACSQM010000011.1"/>
</dbReference>
<organism evidence="2 3">
    <name type="scientific">Fictibacillus norfolkensis</name>
    <dbReference type="NCBI Taxonomy" id="2762233"/>
    <lineage>
        <taxon>Bacteria</taxon>
        <taxon>Bacillati</taxon>
        <taxon>Bacillota</taxon>
        <taxon>Bacilli</taxon>
        <taxon>Bacillales</taxon>
        <taxon>Fictibacillaceae</taxon>
        <taxon>Fictibacillus</taxon>
    </lineage>
</organism>
<gene>
    <name evidence="2" type="ORF">H9648_18020</name>
</gene>
<keyword evidence="3" id="KW-1185">Reference proteome</keyword>
<keyword evidence="1" id="KW-0812">Transmembrane</keyword>
<proteinExistence type="predicted"/>
<protein>
    <submittedName>
        <fullName evidence="2">Uncharacterized protein</fullName>
    </submittedName>
</protein>
<reference evidence="2 3" key="1">
    <citation type="submission" date="2020-08" db="EMBL/GenBank/DDBJ databases">
        <title>A Genomic Blueprint of the Chicken Gut Microbiome.</title>
        <authorList>
            <person name="Gilroy R."/>
            <person name="Ravi A."/>
            <person name="Getino M."/>
            <person name="Pursley I."/>
            <person name="Horton D.L."/>
            <person name="Alikhan N.-F."/>
            <person name="Baker D."/>
            <person name="Gharbi K."/>
            <person name="Hall N."/>
            <person name="Watson M."/>
            <person name="Adriaenssens E.M."/>
            <person name="Foster-Nyarko E."/>
            <person name="Jarju S."/>
            <person name="Secka A."/>
            <person name="Antonio M."/>
            <person name="Oren A."/>
            <person name="Chaudhuri R."/>
            <person name="La Ragione R.M."/>
            <person name="Hildebrand F."/>
            <person name="Pallen M.J."/>
        </authorList>
    </citation>
    <scope>NUCLEOTIDE SEQUENCE [LARGE SCALE GENOMIC DNA]</scope>
    <source>
        <strain evidence="2 3">Sa2CUA10</strain>
    </source>
</reference>
<sequence>MWNYDNKRKMEKQKEIINEIQSVVTNFESENDMIIEKIIDSITVTAPAFKEEDTVMTYTILSTSINNHYGGANYRLGNIQFNLKKLFDSISNSALAIGGAVGLPILIPFAVVHVINNLFNPLKVNLTIIEGEIVYTMHLYQKQNKIQLDEITLFNQVNIQLKQREQNTISEYDFKLSLDKLQKLRIVKVENNIYKLRDTVSFMYK</sequence>
<dbReference type="EMBL" id="JACSQM010000011">
    <property type="protein sequence ID" value="MBD7965957.1"/>
    <property type="molecule type" value="Genomic_DNA"/>
</dbReference>
<evidence type="ECO:0000313" key="3">
    <source>
        <dbReference type="Proteomes" id="UP000603641"/>
    </source>
</evidence>
<keyword evidence="1" id="KW-1133">Transmembrane helix</keyword>
<dbReference type="Proteomes" id="UP000603641">
    <property type="component" value="Unassembled WGS sequence"/>
</dbReference>
<evidence type="ECO:0000256" key="1">
    <source>
        <dbReference type="SAM" id="Phobius"/>
    </source>
</evidence>
<comment type="caution">
    <text evidence="2">The sequence shown here is derived from an EMBL/GenBank/DDBJ whole genome shotgun (WGS) entry which is preliminary data.</text>
</comment>
<name>A0ABR8SR33_9BACL</name>
<keyword evidence="1" id="KW-0472">Membrane</keyword>
<accession>A0ABR8SR33</accession>
<feature type="transmembrane region" description="Helical" evidence="1">
    <location>
        <begin position="94"/>
        <end position="115"/>
    </location>
</feature>